<dbReference type="GO" id="GO:0003677">
    <property type="term" value="F:DNA binding"/>
    <property type="evidence" value="ECO:0007669"/>
    <property type="project" value="TreeGrafter"/>
</dbReference>
<dbReference type="SUPFAM" id="SSF52540">
    <property type="entry name" value="P-loop containing nucleoside triphosphate hydrolases"/>
    <property type="match status" value="1"/>
</dbReference>
<feature type="region of interest" description="Disordered" evidence="2">
    <location>
        <begin position="204"/>
        <end position="223"/>
    </location>
</feature>
<accession>A0A1Y1VKZ6</accession>
<dbReference type="PANTHER" id="PTHR23389">
    <property type="entry name" value="CHROMOSOME TRANSMISSION FIDELITY FACTOR 18"/>
    <property type="match status" value="1"/>
</dbReference>
<feature type="compositionally biased region" description="Basic and acidic residues" evidence="2">
    <location>
        <begin position="13"/>
        <end position="44"/>
    </location>
</feature>
<evidence type="ECO:0000256" key="2">
    <source>
        <dbReference type="SAM" id="MobiDB-lite"/>
    </source>
</evidence>
<keyword evidence="4" id="KW-1185">Reference proteome</keyword>
<feature type="compositionally biased region" description="Basic and acidic residues" evidence="2">
    <location>
        <begin position="122"/>
        <end position="161"/>
    </location>
</feature>
<feature type="compositionally biased region" description="Acidic residues" evidence="2">
    <location>
        <begin position="647"/>
        <end position="677"/>
    </location>
</feature>
<feature type="coiled-coil region" evidence="1">
    <location>
        <begin position="1364"/>
        <end position="1398"/>
    </location>
</feature>
<dbReference type="Gene3D" id="3.40.50.300">
    <property type="entry name" value="P-loop containing nucleotide triphosphate hydrolases"/>
    <property type="match status" value="1"/>
</dbReference>
<dbReference type="Proteomes" id="UP000193719">
    <property type="component" value="Unassembled WGS sequence"/>
</dbReference>
<sequence>MNSESNNRKKNNNSKENKSSQSLDKKFFFGRNNDESKKEIEPNRRRSTRVRRTIIPEQTMKQFLEIMGEYNVENVSRKQSNIFNQHYEQEYVFIEDDTIGNNKKIEEFTSIKNNIGVNNENLESKDDNEYNKQKEVKNHNKKSENEIDNKSNKCIEKEPQKRRSTRIRHSVIPENTLRSYLEITGDFSSTYNQQQSQILEQFDEQNSENNSDTGFHQRRSKRIRHSVIPETTLKEYLEITSQLNVKHHQRGRHKKNNNNYSKISSDNIEDIEKEKIRLDNRHNREKKIQERFYKYDFITKAYQDELIGDDKLAKSQEQQSNSHFKKKNIISDYYKIDCETEKNNISKIEDKLNKEYEKIETNNSKNEISARVKNKIKSLKKKMSKKEEKKHSFNSIDSMFMKNKEKSSSLENVKNNELDKEKSENTFEIFNKKKKTSISKEENDSLKFQKSNNPSNNDSSVDKSESNKNIKNSTLGINETQPLSIIETDSFFLTSKQKQWKMQKINQQKLRKDLEESYKFHSSFAQGKAIHTFFQLAKSSSKQNNNVSLISIDTSINTTKSLSENIEYPTILMEAAYPTCWNNHVYNNMTDNRTKNNHSKKISNDIFNQQDNMNICISPSRTSSTIDIEGDIYDNKESQNEEISLPEVDEDQSSYIDIDDSSNDSNIDTESDSENDSSTDSNYPLNSQENHTSMLNEQTSTGINIIESSQNADLLSSPFPIDSSSSIETSLDDNKIDSDSSMSNEYKTDNLSLDSNNSVSIKLYKFNKRHLFSNFNLEPKDLNDFLISIIDNKEIIQYQLFERMNQISKNKVNNSNDVIIRIFKALSQINYNQFLSILFPTNKSNTPWNHFKVFTYNNDLLKKYINTCISPNESKNYPKFMDYIYPNALWTEKYSPRLSNQVLSNKNHAEEIINWLNNWKIGKTEELTSLTEVTEVSNKRGRKKHNTDSNYYPGDEDFMSYYDYNYVNYYENLFSNPIIESKGDKFLFLVGPPASGKSATIQACALECGFEILEIYPGIKRSGKDVANIIGDLTQSHIVMSMDKSLYSPKNKAQSSSINLLASNKKVLDNNIDINKKNQDDDNELNIINDDLTKELNNKKDISKDNTIKKRGRPKKITIAEADVQKNLINNYFGKKKRKMSAEISNNLNTKKENDKIIDVDEPLSTIDKDKDIIEIEKENNNNNTNDMKIDDNNNKNNIITIEDEDDRGIKEKSKFNNNKINKRNSGTQIDSSKTIISSFNKSSISSPTSPQNLTNLLIVFEEVDILMDQDKGFWASVYNIIKSTKRPIMFTGNENILKNELMQIPPNLYLSLSIQDYKMPNIEDVTIYVFYICLLEEHLVDPRDIISLCQLFNNDIRKIINQLQFLLLKKNEDTKRIQEINKEKEELKKNEEIIVIDFDENDNIPKDDDKKEKDLIQKKKNNINAKNLEDISNITQDNIKSTKDTVIDSSSKEITMEHISLDHILGIDLNLVNIYNYYLRHHMRPDLALVRTIPNYVLLPKYDQMQYQIEEICKDENELYYSALNKLYEAEVQQLIVLNNNHQINIFDEWSIHDRGGALTWMIKYKKSSRKNNKNNDNGAINEILSPSSSVMSSPGLRPSVDFASKSPTNLASSKKKVAIMDYFISDKKENKILEEFTVNNNNNNNHNNSSNNNTKENISRESSIFSMKNDNASYNERFDTDIINNNTIINSQKANIDSTSIVDLSILSSPSCKSVESIDNKDKEEKIKNKLGFSPTIQNSDFTGKPSKEKDYQDLLLLRALSDYEATISETDALISMSEDRRFQLFEIDSYGPCKDDCIGYSPICKENIKRDSPQFCISNTNYEETLNNYIGSENHLCAWVNTLAKHHLYSEVENICHSEHISQLYTSSPLAAMDNYYTIPSGEKITTAFGEIISPFDNINKDNSMMSTSSFSNEVISSNITMDNDQDPNQSILSNYLDTQMMQTLQRNNEIISIASPSPHPASISSDILHTIPLETSKESFIDPISVYTPPLFPNSSPSNIPFITETVLDNKIKISSPIINNLSSHTFSYKHKNKGKYKSKKIFDTISKKSCYWPSWIEEKSSEIYSNYCKALEYTLYNSQCAVCKNTLVVDHIPYIEKMLEIENASFESSIKCNGRKRRSASGRISKIYRHLAEIDESQVNMLIDWNMVNKLFNNNSFNQYKSSYKTLVSNLEKALQFISN</sequence>
<feature type="region of interest" description="Disordered" evidence="2">
    <location>
        <begin position="118"/>
        <end position="166"/>
    </location>
</feature>
<dbReference type="EMBL" id="MCFH01000005">
    <property type="protein sequence ID" value="ORX57776.1"/>
    <property type="molecule type" value="Genomic_DNA"/>
</dbReference>
<feature type="compositionally biased region" description="Basic residues" evidence="2">
    <location>
        <begin position="245"/>
        <end position="256"/>
    </location>
</feature>
<feature type="compositionally biased region" description="Basic and acidic residues" evidence="2">
    <location>
        <begin position="402"/>
        <end position="417"/>
    </location>
</feature>
<proteinExistence type="predicted"/>
<keyword evidence="1" id="KW-0175">Coiled coil</keyword>
<evidence type="ECO:0000256" key="1">
    <source>
        <dbReference type="SAM" id="Coils"/>
    </source>
</evidence>
<dbReference type="OrthoDB" id="9996895at2759"/>
<dbReference type="Gene3D" id="1.10.8.60">
    <property type="match status" value="1"/>
</dbReference>
<dbReference type="InterPro" id="IPR027417">
    <property type="entry name" value="P-loop_NTPase"/>
</dbReference>
<evidence type="ECO:0000313" key="3">
    <source>
        <dbReference type="EMBL" id="ORX57776.1"/>
    </source>
</evidence>
<feature type="compositionally biased region" description="Low complexity" evidence="2">
    <location>
        <begin position="1641"/>
        <end position="1655"/>
    </location>
</feature>
<gene>
    <name evidence="3" type="ORF">BCR36DRAFT_409247</name>
</gene>
<feature type="region of interest" description="Disordered" evidence="2">
    <location>
        <begin position="440"/>
        <end position="475"/>
    </location>
</feature>
<feature type="region of interest" description="Disordered" evidence="2">
    <location>
        <begin position="1640"/>
        <end position="1659"/>
    </location>
</feature>
<evidence type="ECO:0008006" key="5">
    <source>
        <dbReference type="Google" id="ProtNLM"/>
    </source>
</evidence>
<reference evidence="3 4" key="2">
    <citation type="submission" date="2016-08" db="EMBL/GenBank/DDBJ databases">
        <title>Pervasive Adenine N6-methylation of Active Genes in Fungi.</title>
        <authorList>
            <consortium name="DOE Joint Genome Institute"/>
            <person name="Mondo S.J."/>
            <person name="Dannebaum R.O."/>
            <person name="Kuo R.C."/>
            <person name="Labutti K."/>
            <person name="Haridas S."/>
            <person name="Kuo A."/>
            <person name="Salamov A."/>
            <person name="Ahrendt S.R."/>
            <person name="Lipzen A."/>
            <person name="Sullivan W."/>
            <person name="Andreopoulos W.B."/>
            <person name="Clum A."/>
            <person name="Lindquist E."/>
            <person name="Daum C."/>
            <person name="Ramamoorthy G.K."/>
            <person name="Gryganskyi A."/>
            <person name="Culley D."/>
            <person name="Magnuson J.K."/>
            <person name="James T.Y."/>
            <person name="O'Malley M.A."/>
            <person name="Stajich J.E."/>
            <person name="Spatafora J.W."/>
            <person name="Visel A."/>
            <person name="Grigoriev I.V."/>
        </authorList>
    </citation>
    <scope>NUCLEOTIDE SEQUENCE [LARGE SCALE GENOMIC DNA]</scope>
    <source>
        <strain evidence="4">finn</strain>
    </source>
</reference>
<feature type="compositionally biased region" description="Low complexity" evidence="2">
    <location>
        <begin position="717"/>
        <end position="727"/>
    </location>
</feature>
<dbReference type="GO" id="GO:0005634">
    <property type="term" value="C:nucleus"/>
    <property type="evidence" value="ECO:0007669"/>
    <property type="project" value="TreeGrafter"/>
</dbReference>
<evidence type="ECO:0000313" key="4">
    <source>
        <dbReference type="Proteomes" id="UP000193719"/>
    </source>
</evidence>
<protein>
    <recommendedName>
        <fullName evidence="5">AAA+ ATPase domain-containing protein</fullName>
    </recommendedName>
</protein>
<organism evidence="3 4">
    <name type="scientific">Piromyces finnis</name>
    <dbReference type="NCBI Taxonomy" id="1754191"/>
    <lineage>
        <taxon>Eukaryota</taxon>
        <taxon>Fungi</taxon>
        <taxon>Fungi incertae sedis</taxon>
        <taxon>Chytridiomycota</taxon>
        <taxon>Chytridiomycota incertae sedis</taxon>
        <taxon>Neocallimastigomycetes</taxon>
        <taxon>Neocallimastigales</taxon>
        <taxon>Neocallimastigaceae</taxon>
        <taxon>Piromyces</taxon>
    </lineage>
</organism>
<name>A0A1Y1VKZ6_9FUNG</name>
<dbReference type="PANTHER" id="PTHR23389:SF21">
    <property type="entry name" value="ATPASE FAMILY AAA DOMAIN-CONTAINING PROTEIN 5"/>
    <property type="match status" value="1"/>
</dbReference>
<feature type="region of interest" description="Disordered" evidence="2">
    <location>
        <begin position="378"/>
        <end position="417"/>
    </location>
</feature>
<dbReference type="STRING" id="1754191.A0A1Y1VKZ6"/>
<feature type="region of interest" description="Disordered" evidence="2">
    <location>
        <begin position="634"/>
        <end position="689"/>
    </location>
</feature>
<comment type="caution">
    <text evidence="3">The sequence shown here is derived from an EMBL/GenBank/DDBJ whole genome shotgun (WGS) entry which is preliminary data.</text>
</comment>
<reference evidence="3 4" key="1">
    <citation type="submission" date="2016-08" db="EMBL/GenBank/DDBJ databases">
        <title>Genomes of anaerobic fungi encode conserved fungal cellulosomes for biomass hydrolysis.</title>
        <authorList>
            <consortium name="DOE Joint Genome Institute"/>
            <person name="Haitjema C.H."/>
            <person name="Gilmore S.P."/>
            <person name="Henske J.K."/>
            <person name="Solomon K.V."/>
            <person name="De Groot R."/>
            <person name="Kuo A."/>
            <person name="Mondo S.J."/>
            <person name="Salamov A.A."/>
            <person name="Labutti K."/>
            <person name="Zhao Z."/>
            <person name="Chiniquy J."/>
            <person name="Barry K."/>
            <person name="Brewer H.M."/>
            <person name="Purvine S.O."/>
            <person name="Wright A.T."/>
            <person name="Boxma B."/>
            <person name="Van Alen T."/>
            <person name="Hackstein J.H."/>
            <person name="Baker S.E."/>
            <person name="Grigoriev I.V."/>
            <person name="O'Malley M.A."/>
        </authorList>
    </citation>
    <scope>NUCLEOTIDE SEQUENCE [LARGE SCALE GENOMIC DNA]</scope>
    <source>
        <strain evidence="4">finn</strain>
    </source>
</reference>
<feature type="region of interest" description="Disordered" evidence="2">
    <location>
        <begin position="717"/>
        <end position="749"/>
    </location>
</feature>
<feature type="region of interest" description="Disordered" evidence="2">
    <location>
        <begin position="244"/>
        <end position="264"/>
    </location>
</feature>
<feature type="region of interest" description="Disordered" evidence="2">
    <location>
        <begin position="1"/>
        <end position="48"/>
    </location>
</feature>